<evidence type="ECO:0000313" key="2">
    <source>
        <dbReference type="Proteomes" id="UP001239111"/>
    </source>
</evidence>
<reference evidence="1" key="1">
    <citation type="submission" date="2023-04" db="EMBL/GenBank/DDBJ databases">
        <title>A chromosome-level genome assembly of the parasitoid wasp Eretmocerus hayati.</title>
        <authorList>
            <person name="Zhong Y."/>
            <person name="Liu S."/>
            <person name="Liu Y."/>
        </authorList>
    </citation>
    <scope>NUCLEOTIDE SEQUENCE</scope>
    <source>
        <strain evidence="1">ZJU_SS_LIU_2023</strain>
    </source>
</reference>
<protein>
    <submittedName>
        <fullName evidence="1">Uncharacterized protein</fullName>
    </submittedName>
</protein>
<sequence>MASPMQDAAVSSSGSGVRSPGLDTSENEDLTCNTTVQKVSFYKVAPCQVKTMQLNGNCCSWMTEFNNDMCRLAHCSNFQLFIQSLAVYARNTATDAVIYSLDTSKLAVLRSHISNVLLFYHFHWYGDTKFQRMDDHCSYLQYMSEIMITYVNLELKFSGTSSSSQNELITKILQKLCLHLDCSEEHIFKVLLKSELVTEQYKNICSPIIKKFFLQALSNKEQLTSIMYIRYIITFKLWRSMYKTKMEEKERREIETLAFKLMGYGIPPSCFDAIDFFPKPLERCIDKTLWYLKTSSFDVKTTIKNFLRFEEESYPHQPEPALLTGCRNQYHFKVNDKIKRNQNPHFKSKSKPTASRRINNEEILFVDLTEESVTKNRVKSAQPREIGWLKSFKDNLKNSDSKFLHEKEVMKPSSVSWCTKSEANTLAVCISDEDVNKLLAKSTPASNNLISNISKYNNDPSILHDSYNIFGRGDIYIPTSFYEYNTEDYALPLINTMNWTGKMPNFDDFLEEKCCTMTAHEEYGYGITDCINEFQEDISHHGRKRLCTTLKMEDCSPLKMKKTELFSVENESIAGLEQDIKLEEPCADELPTPFSERHVEPIISQLNLSFCSQKAEPQHQVCDESTNYSRLQALVEWINSNGDKMIITVFDSGDPILQEVMYKKTKPTSSHYFIRLLSDKGYLLRHYTQNNGKLEKLAGVPPEQCVDFSKKDSSSKSCFPLSICDTSGAGLLIFFTNSLSTVSRWLGKQHPRSFIIQEKTAQTENMSLRDFLKLHSTPRDNFKIENDSKNDVIQAETCDKFCSLLVRLLGWSVSFLLS</sequence>
<comment type="caution">
    <text evidence="1">The sequence shown here is derived from an EMBL/GenBank/DDBJ whole genome shotgun (WGS) entry which is preliminary data.</text>
</comment>
<accession>A0ACC2NBQ1</accession>
<keyword evidence="2" id="KW-1185">Reference proteome</keyword>
<name>A0ACC2NBQ1_9HYME</name>
<proteinExistence type="predicted"/>
<evidence type="ECO:0000313" key="1">
    <source>
        <dbReference type="EMBL" id="KAJ8668178.1"/>
    </source>
</evidence>
<dbReference type="EMBL" id="CM056744">
    <property type="protein sequence ID" value="KAJ8668178.1"/>
    <property type="molecule type" value="Genomic_DNA"/>
</dbReference>
<organism evidence="1 2">
    <name type="scientific">Eretmocerus hayati</name>
    <dbReference type="NCBI Taxonomy" id="131215"/>
    <lineage>
        <taxon>Eukaryota</taxon>
        <taxon>Metazoa</taxon>
        <taxon>Ecdysozoa</taxon>
        <taxon>Arthropoda</taxon>
        <taxon>Hexapoda</taxon>
        <taxon>Insecta</taxon>
        <taxon>Pterygota</taxon>
        <taxon>Neoptera</taxon>
        <taxon>Endopterygota</taxon>
        <taxon>Hymenoptera</taxon>
        <taxon>Apocrita</taxon>
        <taxon>Proctotrupomorpha</taxon>
        <taxon>Chalcidoidea</taxon>
        <taxon>Aphelinidae</taxon>
        <taxon>Aphelininae</taxon>
        <taxon>Eretmocerus</taxon>
    </lineage>
</organism>
<gene>
    <name evidence="1" type="ORF">QAD02_009841</name>
</gene>
<dbReference type="Proteomes" id="UP001239111">
    <property type="component" value="Chromosome 4"/>
</dbReference>